<feature type="compositionally biased region" description="Basic and acidic residues" evidence="8">
    <location>
        <begin position="750"/>
        <end position="791"/>
    </location>
</feature>
<evidence type="ECO:0000256" key="8">
    <source>
        <dbReference type="SAM" id="MobiDB-lite"/>
    </source>
</evidence>
<dbReference type="AlphaFoldDB" id="A0A4R8QE20"/>
<keyword evidence="4" id="KW-0813">Transport</keyword>
<dbReference type="GO" id="GO:0000139">
    <property type="term" value="C:Golgi membrane"/>
    <property type="evidence" value="ECO:0007669"/>
    <property type="project" value="UniProtKB-SubCell"/>
</dbReference>
<sequence length="862" mass="96307">MATPDLSSFSSSAQIFSSNYTLPQIRAIHKSLHVDIDEKASRLRTQVGSSYRDLLGTADNIVQMRKDNDSVQGVLGRMGGRCGRTVVGSKVKGLGVFEGALTERTKDAGVVARAKLLEACGLVAGRVLRGSGASQDLSRGDRVVLASKVIVLSRLLIKSLAEEDELDGDVEAVVEGAKKSLGGLRRRLLRNIEGLMGNTGESMKHEDVLKALCAYSLATSSGARDVLNHFLRARGAAMAMSFEAEDNETSRNTADVVKALNLYTKTLLDVQALVPFKLANALSDLKKHPLLADTTLKKLEGLRLDIYERWCGEEIQFFAPFIRHDDLDGPQARDMLLSWAKKASEVLVDGLKKTMERMTEFKIITELRTSVLQLWIREGGKAKGFDPSDMLDELRGAINDHMLHVLETKVNKLHLIGSEVAATLDSWQDGVTDERVDLWDVHSFDMDLINGADHFLSDLVSRLHGRNDAVSKAVNAFQSWRHIIDEVGEVVEQLRRQRWDNDVDEIEDEETIETRQQLLSKDDPRTLHEKLDASLAKAFRDLDDKLAGLWREREDAPNSGKVAMYLIRILRDVRQGLPKLDSVKSFGIGVVPSLHEKLAVTVAAKPLETFAAKALTETVVVGRPLWEGSPELPNQPSPRTFRFLKDVAEEMGDAGMDLWSAVAVEVIKDHLRKDLVKRWLATLESHDAESVEVSFKKEASTESTPEPKQNGEAPSEEKQDGETTTEPKHTDNAEEKSAEMDNKAEDEEKETDKKSEEKEEETDRKGEDKPEETQEKASQETAGKSEESAQQRRDLYTQWHFDLSLLRCYVDARSAGKNDDLERLANKIYERTGLDSDEARQRVIKLSQDYHKKTYLLFGLLA</sequence>
<comment type="similarity">
    <text evidence="2">Belongs to the COG1 family.</text>
</comment>
<dbReference type="Pfam" id="PF08700">
    <property type="entry name" value="VPS51_Exo84_N"/>
    <property type="match status" value="1"/>
</dbReference>
<feature type="compositionally biased region" description="Basic and acidic residues" evidence="8">
    <location>
        <begin position="687"/>
        <end position="700"/>
    </location>
</feature>
<organism evidence="9 10">
    <name type="scientific">Colletotrichum spinosum</name>
    <dbReference type="NCBI Taxonomy" id="1347390"/>
    <lineage>
        <taxon>Eukaryota</taxon>
        <taxon>Fungi</taxon>
        <taxon>Dikarya</taxon>
        <taxon>Ascomycota</taxon>
        <taxon>Pezizomycotina</taxon>
        <taxon>Sordariomycetes</taxon>
        <taxon>Hypocreomycetidae</taxon>
        <taxon>Glomerellales</taxon>
        <taxon>Glomerellaceae</taxon>
        <taxon>Colletotrichum</taxon>
        <taxon>Colletotrichum orbiculare species complex</taxon>
    </lineage>
</organism>
<accession>A0A4R8QE20</accession>
<evidence type="ECO:0000313" key="9">
    <source>
        <dbReference type="EMBL" id="TDZ37027.1"/>
    </source>
</evidence>
<protein>
    <recommendedName>
        <fullName evidence="3">Conserved oligomeric Golgi complex subunit 1</fullName>
    </recommendedName>
</protein>
<feature type="region of interest" description="Disordered" evidence="8">
    <location>
        <begin position="687"/>
        <end position="791"/>
    </location>
</feature>
<dbReference type="GO" id="GO:0015031">
    <property type="term" value="P:protein transport"/>
    <property type="evidence" value="ECO:0007669"/>
    <property type="project" value="UniProtKB-KW"/>
</dbReference>
<proteinExistence type="inferred from homology"/>
<comment type="subcellular location">
    <subcellularLocation>
        <location evidence="1">Golgi apparatus membrane</location>
        <topology evidence="1">Peripheral membrane protein</topology>
    </subcellularLocation>
</comment>
<keyword evidence="6" id="KW-0333">Golgi apparatus</keyword>
<dbReference type="EMBL" id="QAPG01000027">
    <property type="protein sequence ID" value="TDZ37027.1"/>
    <property type="molecule type" value="Genomic_DNA"/>
</dbReference>
<dbReference type="InterPro" id="IPR033370">
    <property type="entry name" value="COG1"/>
</dbReference>
<evidence type="ECO:0000256" key="1">
    <source>
        <dbReference type="ARBA" id="ARBA00004395"/>
    </source>
</evidence>
<evidence type="ECO:0000256" key="7">
    <source>
        <dbReference type="ARBA" id="ARBA00023136"/>
    </source>
</evidence>
<dbReference type="PANTHER" id="PTHR31658:SF0">
    <property type="entry name" value="CONSERVED OLIGOMERIC GOLGI COMPLEX SUBUNIT 1"/>
    <property type="match status" value="1"/>
</dbReference>
<evidence type="ECO:0000256" key="6">
    <source>
        <dbReference type="ARBA" id="ARBA00023034"/>
    </source>
</evidence>
<evidence type="ECO:0000256" key="5">
    <source>
        <dbReference type="ARBA" id="ARBA00022927"/>
    </source>
</evidence>
<evidence type="ECO:0000256" key="2">
    <source>
        <dbReference type="ARBA" id="ARBA00006653"/>
    </source>
</evidence>
<name>A0A4R8QE20_9PEZI</name>
<evidence type="ECO:0000256" key="4">
    <source>
        <dbReference type="ARBA" id="ARBA00022448"/>
    </source>
</evidence>
<keyword evidence="5" id="KW-0653">Protein transport</keyword>
<reference evidence="9 10" key="1">
    <citation type="submission" date="2018-11" db="EMBL/GenBank/DDBJ databases">
        <title>Genome sequence and assembly of Colletotrichum spinosum.</title>
        <authorList>
            <person name="Gan P."/>
            <person name="Shirasu K."/>
        </authorList>
    </citation>
    <scope>NUCLEOTIDE SEQUENCE [LARGE SCALE GENOMIC DNA]</scope>
    <source>
        <strain evidence="9 10">CBS 515.97</strain>
    </source>
</reference>
<keyword evidence="10" id="KW-1185">Reference proteome</keyword>
<dbReference type="GO" id="GO:0017119">
    <property type="term" value="C:Golgi transport complex"/>
    <property type="evidence" value="ECO:0007669"/>
    <property type="project" value="InterPro"/>
</dbReference>
<keyword evidence="7" id="KW-0472">Membrane</keyword>
<dbReference type="PANTHER" id="PTHR31658">
    <property type="entry name" value="CONSERVED OLIGOMERIC GOLGI COMPLEX SUBUNIT 1"/>
    <property type="match status" value="1"/>
</dbReference>
<evidence type="ECO:0000256" key="3">
    <source>
        <dbReference type="ARBA" id="ARBA00020978"/>
    </source>
</evidence>
<feature type="compositionally biased region" description="Basic and acidic residues" evidence="8">
    <location>
        <begin position="715"/>
        <end position="743"/>
    </location>
</feature>
<dbReference type="GO" id="GO:0006891">
    <property type="term" value="P:intra-Golgi vesicle-mediated transport"/>
    <property type="evidence" value="ECO:0007669"/>
    <property type="project" value="InterPro"/>
</dbReference>
<evidence type="ECO:0000313" key="10">
    <source>
        <dbReference type="Proteomes" id="UP000295083"/>
    </source>
</evidence>
<gene>
    <name evidence="9" type="ORF">C8035_v008177</name>
</gene>
<comment type="caution">
    <text evidence="9">The sequence shown here is derived from an EMBL/GenBank/DDBJ whole genome shotgun (WGS) entry which is preliminary data.</text>
</comment>
<dbReference type="Proteomes" id="UP000295083">
    <property type="component" value="Unassembled WGS sequence"/>
</dbReference>